<protein>
    <submittedName>
        <fullName evidence="2">Uncharacterized protein</fullName>
    </submittedName>
</protein>
<name>A0A2R8BGK9_9RHOB</name>
<reference evidence="2 3" key="1">
    <citation type="submission" date="2018-03" db="EMBL/GenBank/DDBJ databases">
        <authorList>
            <person name="Keele B.F."/>
        </authorList>
    </citation>
    <scope>NUCLEOTIDE SEQUENCE [LARGE SCALE GENOMIC DNA]</scope>
    <source>
        <strain evidence="2 3">CECT 8599</strain>
    </source>
</reference>
<gene>
    <name evidence="2" type="ORF">ASD8599_02968</name>
</gene>
<dbReference type="Proteomes" id="UP000244880">
    <property type="component" value="Unassembled WGS sequence"/>
</dbReference>
<feature type="region of interest" description="Disordered" evidence="1">
    <location>
        <begin position="59"/>
        <end position="78"/>
    </location>
</feature>
<evidence type="ECO:0000313" key="2">
    <source>
        <dbReference type="EMBL" id="SPH22222.1"/>
    </source>
</evidence>
<organism evidence="2 3">
    <name type="scientific">Ascidiaceihabitans donghaensis</name>
    <dbReference type="NCBI Taxonomy" id="1510460"/>
    <lineage>
        <taxon>Bacteria</taxon>
        <taxon>Pseudomonadati</taxon>
        <taxon>Pseudomonadota</taxon>
        <taxon>Alphaproteobacteria</taxon>
        <taxon>Rhodobacterales</taxon>
        <taxon>Paracoccaceae</taxon>
        <taxon>Ascidiaceihabitans</taxon>
    </lineage>
</organism>
<accession>A0A2R8BGK9</accession>
<evidence type="ECO:0000313" key="3">
    <source>
        <dbReference type="Proteomes" id="UP000244880"/>
    </source>
</evidence>
<dbReference type="AlphaFoldDB" id="A0A2R8BGK9"/>
<keyword evidence="3" id="KW-1185">Reference proteome</keyword>
<proteinExistence type="predicted"/>
<dbReference type="EMBL" id="OMOR01000001">
    <property type="protein sequence ID" value="SPH22222.1"/>
    <property type="molecule type" value="Genomic_DNA"/>
</dbReference>
<evidence type="ECO:0000256" key="1">
    <source>
        <dbReference type="SAM" id="MobiDB-lite"/>
    </source>
</evidence>
<sequence length="78" mass="8665">MDWPDKQYDTNALMAPMVQSLHQWGDKNLLIGGIRTLKTGRIRCTDFVPPTLGCVINKKGSMPEHRPFPSPSGDVVIS</sequence>